<dbReference type="Proteomes" id="UP000261284">
    <property type="component" value="Unassembled WGS sequence"/>
</dbReference>
<reference evidence="1 2" key="1">
    <citation type="submission" date="2018-08" db="EMBL/GenBank/DDBJ databases">
        <title>Chitinophagaceae sp. K23C18032701, a novel bacterium isolated from forest soil.</title>
        <authorList>
            <person name="Wang C."/>
        </authorList>
    </citation>
    <scope>NUCLEOTIDE SEQUENCE [LARGE SCALE GENOMIC DNA]</scope>
    <source>
        <strain evidence="1 2">K23C18032701</strain>
    </source>
</reference>
<evidence type="ECO:0000313" key="1">
    <source>
        <dbReference type="EMBL" id="RFM28283.1"/>
    </source>
</evidence>
<evidence type="ECO:0000313" key="2">
    <source>
        <dbReference type="Proteomes" id="UP000261284"/>
    </source>
</evidence>
<dbReference type="AlphaFoldDB" id="A0A3E1NK41"/>
<name>A0A3E1NK41_9BACT</name>
<protein>
    <submittedName>
        <fullName evidence="1">Uncharacterized protein</fullName>
    </submittedName>
</protein>
<gene>
    <name evidence="1" type="ORF">DXN05_12280</name>
</gene>
<comment type="caution">
    <text evidence="1">The sequence shown here is derived from an EMBL/GenBank/DDBJ whole genome shotgun (WGS) entry which is preliminary data.</text>
</comment>
<organism evidence="1 2">
    <name type="scientific">Deminuibacter soli</name>
    <dbReference type="NCBI Taxonomy" id="2291815"/>
    <lineage>
        <taxon>Bacteria</taxon>
        <taxon>Pseudomonadati</taxon>
        <taxon>Bacteroidota</taxon>
        <taxon>Chitinophagia</taxon>
        <taxon>Chitinophagales</taxon>
        <taxon>Chitinophagaceae</taxon>
        <taxon>Deminuibacter</taxon>
    </lineage>
</organism>
<keyword evidence="2" id="KW-1185">Reference proteome</keyword>
<dbReference type="EMBL" id="QTJU01000003">
    <property type="protein sequence ID" value="RFM28283.1"/>
    <property type="molecule type" value="Genomic_DNA"/>
</dbReference>
<accession>A0A3E1NK41</accession>
<proteinExistence type="predicted"/>
<sequence>MHEYLLFFGEHSSYHKIRYLQKQKQHRAASGRLQKAILQKEQSRWIIVFLRWLYRAKAEM</sequence>